<reference evidence="2" key="1">
    <citation type="journal article" date="2014" name="Front. Microbiol.">
        <title>High frequency of phylogenetically diverse reductive dehalogenase-homologous genes in deep subseafloor sedimentary metagenomes.</title>
        <authorList>
            <person name="Kawai M."/>
            <person name="Futagami T."/>
            <person name="Toyoda A."/>
            <person name="Takaki Y."/>
            <person name="Nishi S."/>
            <person name="Hori S."/>
            <person name="Arai W."/>
            <person name="Tsubouchi T."/>
            <person name="Morono Y."/>
            <person name="Uchiyama I."/>
            <person name="Ito T."/>
            <person name="Fujiyama A."/>
            <person name="Inagaki F."/>
            <person name="Takami H."/>
        </authorList>
    </citation>
    <scope>NUCLEOTIDE SEQUENCE</scope>
    <source>
        <strain evidence="2">Expedition CK06-06</strain>
    </source>
</reference>
<dbReference type="InterPro" id="IPR036059">
    <property type="entry name" value="TldD/PmbA_sf"/>
</dbReference>
<dbReference type="AlphaFoldDB" id="X1JFC3"/>
<accession>X1JFC3</accession>
<evidence type="ECO:0000259" key="1">
    <source>
        <dbReference type="Pfam" id="PF19289"/>
    </source>
</evidence>
<proteinExistence type="predicted"/>
<dbReference type="PANTHER" id="PTHR43421">
    <property type="entry name" value="METALLOPROTEASE PMBA"/>
    <property type="match status" value="1"/>
</dbReference>
<name>X1JFC3_9ZZZZ</name>
<dbReference type="GO" id="GO:0006508">
    <property type="term" value="P:proteolysis"/>
    <property type="evidence" value="ECO:0007669"/>
    <property type="project" value="InterPro"/>
</dbReference>
<dbReference type="InterPro" id="IPR047657">
    <property type="entry name" value="PmbA"/>
</dbReference>
<dbReference type="GO" id="GO:0008237">
    <property type="term" value="F:metallopeptidase activity"/>
    <property type="evidence" value="ECO:0007669"/>
    <property type="project" value="InterPro"/>
</dbReference>
<dbReference type="SUPFAM" id="SSF111283">
    <property type="entry name" value="Putative modulator of DNA gyrase, PmbA/TldD"/>
    <property type="match status" value="1"/>
</dbReference>
<gene>
    <name evidence="2" type="ORF">S03H2_64144</name>
</gene>
<protein>
    <recommendedName>
        <fullName evidence="1">Metalloprotease TldD/E C-terminal domain-containing protein</fullName>
    </recommendedName>
</protein>
<dbReference type="GO" id="GO:0005829">
    <property type="term" value="C:cytosol"/>
    <property type="evidence" value="ECO:0007669"/>
    <property type="project" value="TreeGrafter"/>
</dbReference>
<organism evidence="2">
    <name type="scientific">marine sediment metagenome</name>
    <dbReference type="NCBI Taxonomy" id="412755"/>
    <lineage>
        <taxon>unclassified sequences</taxon>
        <taxon>metagenomes</taxon>
        <taxon>ecological metagenomes</taxon>
    </lineage>
</organism>
<sequence>VRIMNSRGGQAKYRKSFFSLGIEGSLINGTDMLFVGESASSCHPILESRAVAEAVLWQLELAKNRTSVPSKSLPVVFTPNGVASALILPLMVAFNGKIVLEGASPIGNKPGQTVFDPKLWLRDDPTIVYRPSSRPCDDEGVPSQRTPLIEAGIVANFLYDLQTAALAHTHSTGNGSRSHGLPAPAPSAFIIAPGNTTFAEMVQDIKEGLVIEQLMGAEQG</sequence>
<comment type="caution">
    <text evidence="2">The sequence shown here is derived from an EMBL/GenBank/DDBJ whole genome shotgun (WGS) entry which is preliminary data.</text>
</comment>
<dbReference type="PANTHER" id="PTHR43421:SF1">
    <property type="entry name" value="METALLOPROTEASE PMBA"/>
    <property type="match status" value="1"/>
</dbReference>
<dbReference type="InterPro" id="IPR045569">
    <property type="entry name" value="Metalloprtase-TldD/E_C"/>
</dbReference>
<evidence type="ECO:0000313" key="2">
    <source>
        <dbReference type="EMBL" id="GAH77009.1"/>
    </source>
</evidence>
<dbReference type="Pfam" id="PF19289">
    <property type="entry name" value="PmbA_TldD_3rd"/>
    <property type="match status" value="1"/>
</dbReference>
<feature type="non-terminal residue" evidence="2">
    <location>
        <position position="220"/>
    </location>
</feature>
<dbReference type="EMBL" id="BARU01041634">
    <property type="protein sequence ID" value="GAH77009.1"/>
    <property type="molecule type" value="Genomic_DNA"/>
</dbReference>
<feature type="domain" description="Metalloprotease TldD/E C-terminal" evidence="1">
    <location>
        <begin position="71"/>
        <end position="218"/>
    </location>
</feature>
<feature type="non-terminal residue" evidence="2">
    <location>
        <position position="1"/>
    </location>
</feature>